<feature type="domain" description="MHC class I-like antigen recognition-like" evidence="3">
    <location>
        <begin position="21"/>
        <end position="114"/>
    </location>
</feature>
<dbReference type="GeneID" id="123731764"/>
<dbReference type="Proteomes" id="UP001652741">
    <property type="component" value="Unplaced"/>
</dbReference>
<accession>A0ABM3E7Y0</accession>
<keyword evidence="1" id="KW-0325">Glycoprotein</keyword>
<reference evidence="5" key="1">
    <citation type="submission" date="2025-08" db="UniProtKB">
        <authorList>
            <consortium name="RefSeq"/>
        </authorList>
    </citation>
    <scope>IDENTIFICATION</scope>
</reference>
<dbReference type="InterPro" id="IPR037055">
    <property type="entry name" value="MHC_I-like_Ag-recog_sf"/>
</dbReference>
<sequence>MKGFILLVLGIGLLHTASAATHSLKYFYTAVSGDIDFPEFTIVGLVNNGQFVYYDSNIKRMVPKTEWMKQSAGADYWDTESEKQVGQNQGFKNNIQVLKDRFNQSMSTGMCTQTVNALFHTMIYCDVQYIQS</sequence>
<keyword evidence="2" id="KW-0732">Signal</keyword>
<evidence type="ECO:0000313" key="5">
    <source>
        <dbReference type="RefSeq" id="XP_045567121.1"/>
    </source>
</evidence>
<dbReference type="InterPro" id="IPR011161">
    <property type="entry name" value="MHC_I-like_Ag-recog"/>
</dbReference>
<feature type="chain" id="PRO_5045315464" evidence="2">
    <location>
        <begin position="20"/>
        <end position="132"/>
    </location>
</feature>
<keyword evidence="4" id="KW-1185">Reference proteome</keyword>
<evidence type="ECO:0000256" key="2">
    <source>
        <dbReference type="SAM" id="SignalP"/>
    </source>
</evidence>
<dbReference type="InterPro" id="IPR050208">
    <property type="entry name" value="MHC_class-I_related"/>
</dbReference>
<dbReference type="SUPFAM" id="SSF54452">
    <property type="entry name" value="MHC antigen-recognition domain"/>
    <property type="match status" value="1"/>
</dbReference>
<evidence type="ECO:0000313" key="4">
    <source>
        <dbReference type="Proteomes" id="UP001652741"/>
    </source>
</evidence>
<dbReference type="RefSeq" id="XP_045567121.1">
    <property type="nucleotide sequence ID" value="XM_045711165.1"/>
</dbReference>
<evidence type="ECO:0000259" key="3">
    <source>
        <dbReference type="Pfam" id="PF00129"/>
    </source>
</evidence>
<proteinExistence type="predicted"/>
<evidence type="ECO:0000256" key="1">
    <source>
        <dbReference type="ARBA" id="ARBA00023180"/>
    </source>
</evidence>
<dbReference type="PANTHER" id="PTHR16675">
    <property type="entry name" value="MHC CLASS I-RELATED"/>
    <property type="match status" value="1"/>
</dbReference>
<feature type="signal peptide" evidence="2">
    <location>
        <begin position="1"/>
        <end position="19"/>
    </location>
</feature>
<dbReference type="Gene3D" id="3.30.500.10">
    <property type="entry name" value="MHC class I-like antigen recognition-like"/>
    <property type="match status" value="1"/>
</dbReference>
<organism evidence="4 5">
    <name type="scientific">Salmo salar</name>
    <name type="common">Atlantic salmon</name>
    <dbReference type="NCBI Taxonomy" id="8030"/>
    <lineage>
        <taxon>Eukaryota</taxon>
        <taxon>Metazoa</taxon>
        <taxon>Chordata</taxon>
        <taxon>Craniata</taxon>
        <taxon>Vertebrata</taxon>
        <taxon>Euteleostomi</taxon>
        <taxon>Actinopterygii</taxon>
        <taxon>Neopterygii</taxon>
        <taxon>Teleostei</taxon>
        <taxon>Protacanthopterygii</taxon>
        <taxon>Salmoniformes</taxon>
        <taxon>Salmonidae</taxon>
        <taxon>Salmoninae</taxon>
        <taxon>Salmo</taxon>
    </lineage>
</organism>
<protein>
    <submittedName>
        <fullName evidence="5">H-2 class I histocompatibility antigen, Q8 alpha chain</fullName>
    </submittedName>
</protein>
<name>A0ABM3E7Y0_SALSA</name>
<dbReference type="InterPro" id="IPR011162">
    <property type="entry name" value="MHC_I/II-like_Ag-recog"/>
</dbReference>
<dbReference type="Pfam" id="PF00129">
    <property type="entry name" value="MHC_I"/>
    <property type="match status" value="1"/>
</dbReference>
<gene>
    <name evidence="5" type="primary">LOC123731764</name>
</gene>
<dbReference type="PANTHER" id="PTHR16675:SF237">
    <property type="entry name" value="MHC CLASS I ANTIGEN TRANSCRIPT VARIANT 1-RELATED"/>
    <property type="match status" value="1"/>
</dbReference>